<gene>
    <name evidence="9" type="ORF">SAMN05421580_10550</name>
</gene>
<dbReference type="SMART" id="SM00304">
    <property type="entry name" value="HAMP"/>
    <property type="match status" value="2"/>
</dbReference>
<dbReference type="STRING" id="453582.SAMN05421580_10550"/>
<dbReference type="CDD" id="cd12913">
    <property type="entry name" value="PDC1_MCP_like"/>
    <property type="match status" value="1"/>
</dbReference>
<dbReference type="InterPro" id="IPR003660">
    <property type="entry name" value="HAMP_dom"/>
</dbReference>
<sequence length="761" mass="80843">MTNPFKTVSGKLIIATGAAIAVIVLSYTAYSGWRTAERVNEQVIELATTKARNASNEVAEHLAVATAAGRALSGMVEGYMSTGDASTDGLITMLEALPMKYDDLFSAWMAGLPNGPTDQFLAGETGRNAAGVFSPYWTKNDTGGLSFSTFNINETQMWFKGPVSTGEALLTEPYVTDAGFILTSVSVPVRANGEIVGLVGVDITLKEMSDILEQMVPFEGSKMLLVDGSGKWVATPDPALRTKAYEGPGAEALQTALRERTVQVVEGLPGGAKRMIYPFAINGMNTTWAVILDMPAEVFSAPVRHEVVTNSLGSLVILFMALGSNWWASTVLVRRPLAEIHCTVHGLAIGNYDSEVEGLNRKDEIGAMAGAVDMLRLRLIERRAMEAEQKRLEAEAEAERQRRAEEEEKFRAEREARRLEDEERERSLAAAVEADRARDEAERAARAAEQNAVVDSLASGLRGLASGNLNVAIAQSFPEGYDQLRLDFNDTVAHLSDLIGSIGEATSAIVGGVQEITGATNGLSSQTEAAAATLEETAAALNELTASVQMAAQNARRVDTAMQSATQEAQTTTKVVEETVSAMGAIQQSSEKISRIINVIDDIAFQTNLLALNAGVEAARAGEAGRGFAVVASEVRALAQRASEAAHEINTLISDSGTQVNTGVALVGRAGEALDTIVQSIATMSGYVREIATSADEQASGIGEINTAMSQLDRTQQHNAAGFEETAAACMTLNDQARGLEAMVAQFQVSGSRADTTYQAA</sequence>
<dbReference type="GO" id="GO:0006935">
    <property type="term" value="P:chemotaxis"/>
    <property type="evidence" value="ECO:0007669"/>
    <property type="project" value="UniProtKB-KW"/>
</dbReference>
<accession>A0A1N7M1R2</accession>
<dbReference type="InterPro" id="IPR004089">
    <property type="entry name" value="MCPsignal_dom"/>
</dbReference>
<name>A0A1N7M1R2_9RHOB</name>
<protein>
    <submittedName>
        <fullName evidence="9">Methyl-accepting chemotaxis sensory transducer with Cache sensor</fullName>
    </submittedName>
</protein>
<dbReference type="SMART" id="SM00283">
    <property type="entry name" value="MA"/>
    <property type="match status" value="1"/>
</dbReference>
<dbReference type="Gene3D" id="3.30.450.20">
    <property type="entry name" value="PAS domain"/>
    <property type="match status" value="2"/>
</dbReference>
<dbReference type="CDD" id="cd11386">
    <property type="entry name" value="MCP_signal"/>
    <property type="match status" value="1"/>
</dbReference>
<evidence type="ECO:0000256" key="1">
    <source>
        <dbReference type="ARBA" id="ARBA00004370"/>
    </source>
</evidence>
<dbReference type="Proteomes" id="UP000186221">
    <property type="component" value="Unassembled WGS sequence"/>
</dbReference>
<dbReference type="AlphaFoldDB" id="A0A1N7M1R2"/>
<dbReference type="RefSeq" id="WP_076484579.1">
    <property type="nucleotide sequence ID" value="NZ_FTOG01000005.1"/>
</dbReference>
<feature type="domain" description="Methyl-accepting transducer" evidence="7">
    <location>
        <begin position="505"/>
        <end position="734"/>
    </location>
</feature>
<feature type="region of interest" description="Disordered" evidence="5">
    <location>
        <begin position="401"/>
        <end position="425"/>
    </location>
</feature>
<dbReference type="EMBL" id="FTOG01000005">
    <property type="protein sequence ID" value="SIS79959.1"/>
    <property type="molecule type" value="Genomic_DNA"/>
</dbReference>
<evidence type="ECO:0000256" key="3">
    <source>
        <dbReference type="ARBA" id="ARBA00029447"/>
    </source>
</evidence>
<feature type="domain" description="HAMP" evidence="8">
    <location>
        <begin position="448"/>
        <end position="500"/>
    </location>
</feature>
<keyword evidence="2" id="KW-0145">Chemotaxis</keyword>
<evidence type="ECO:0000256" key="4">
    <source>
        <dbReference type="PROSITE-ProRule" id="PRU00284"/>
    </source>
</evidence>
<dbReference type="GO" id="GO:0004888">
    <property type="term" value="F:transmembrane signaling receptor activity"/>
    <property type="evidence" value="ECO:0007669"/>
    <property type="project" value="InterPro"/>
</dbReference>
<dbReference type="PANTHER" id="PTHR43531">
    <property type="entry name" value="PROTEIN ICFG"/>
    <property type="match status" value="1"/>
</dbReference>
<organism evidence="9 10">
    <name type="scientific">Rhodobacter aestuarii</name>
    <dbReference type="NCBI Taxonomy" id="453582"/>
    <lineage>
        <taxon>Bacteria</taxon>
        <taxon>Pseudomonadati</taxon>
        <taxon>Pseudomonadota</taxon>
        <taxon>Alphaproteobacteria</taxon>
        <taxon>Rhodobacterales</taxon>
        <taxon>Rhodobacter group</taxon>
        <taxon>Rhodobacter</taxon>
    </lineage>
</organism>
<keyword evidence="6" id="KW-1133">Transmembrane helix</keyword>
<dbReference type="PRINTS" id="PR00260">
    <property type="entry name" value="CHEMTRNSDUCR"/>
</dbReference>
<dbReference type="GO" id="GO:0007165">
    <property type="term" value="P:signal transduction"/>
    <property type="evidence" value="ECO:0007669"/>
    <property type="project" value="UniProtKB-KW"/>
</dbReference>
<dbReference type="PROSITE" id="PS50885">
    <property type="entry name" value="HAMP"/>
    <property type="match status" value="2"/>
</dbReference>
<keyword evidence="6" id="KW-0472">Membrane</keyword>
<proteinExistence type="inferred from homology"/>
<feature type="domain" description="HAMP" evidence="8">
    <location>
        <begin position="331"/>
        <end position="384"/>
    </location>
</feature>
<dbReference type="OrthoDB" id="8482111at2"/>
<dbReference type="Pfam" id="PF00015">
    <property type="entry name" value="MCPsignal"/>
    <property type="match status" value="1"/>
</dbReference>
<feature type="transmembrane region" description="Helical" evidence="6">
    <location>
        <begin position="12"/>
        <end position="33"/>
    </location>
</feature>
<evidence type="ECO:0000259" key="8">
    <source>
        <dbReference type="PROSITE" id="PS50885"/>
    </source>
</evidence>
<evidence type="ECO:0000313" key="10">
    <source>
        <dbReference type="Proteomes" id="UP000186221"/>
    </source>
</evidence>
<dbReference type="InterPro" id="IPR004090">
    <property type="entry name" value="Chemotax_Me-accpt_rcpt"/>
</dbReference>
<keyword evidence="10" id="KW-1185">Reference proteome</keyword>
<comment type="similarity">
    <text evidence="3">Belongs to the methyl-accepting chemotaxis (MCP) protein family.</text>
</comment>
<comment type="subcellular location">
    <subcellularLocation>
        <location evidence="1">Membrane</location>
    </subcellularLocation>
</comment>
<dbReference type="PROSITE" id="PS50111">
    <property type="entry name" value="CHEMOTAXIS_TRANSDUC_2"/>
    <property type="match status" value="1"/>
</dbReference>
<dbReference type="GO" id="GO:0016020">
    <property type="term" value="C:membrane"/>
    <property type="evidence" value="ECO:0007669"/>
    <property type="project" value="UniProtKB-SubCell"/>
</dbReference>
<keyword evidence="6" id="KW-0812">Transmembrane</keyword>
<evidence type="ECO:0000313" key="9">
    <source>
        <dbReference type="EMBL" id="SIS79959.1"/>
    </source>
</evidence>
<evidence type="ECO:0000256" key="2">
    <source>
        <dbReference type="ARBA" id="ARBA00022500"/>
    </source>
</evidence>
<dbReference type="SUPFAM" id="SSF158472">
    <property type="entry name" value="HAMP domain-like"/>
    <property type="match status" value="1"/>
</dbReference>
<dbReference type="Gene3D" id="1.10.8.500">
    <property type="entry name" value="HAMP domain in histidine kinase"/>
    <property type="match status" value="1"/>
</dbReference>
<evidence type="ECO:0000259" key="7">
    <source>
        <dbReference type="PROSITE" id="PS50111"/>
    </source>
</evidence>
<dbReference type="SUPFAM" id="SSF58104">
    <property type="entry name" value="Methyl-accepting chemotaxis protein (MCP) signaling domain"/>
    <property type="match status" value="1"/>
</dbReference>
<reference evidence="10" key="1">
    <citation type="submission" date="2017-01" db="EMBL/GenBank/DDBJ databases">
        <authorList>
            <person name="Varghese N."/>
            <person name="Submissions S."/>
        </authorList>
    </citation>
    <scope>NUCLEOTIDE SEQUENCE [LARGE SCALE GENOMIC DNA]</scope>
    <source>
        <strain evidence="10">DSM 19945</strain>
    </source>
</reference>
<dbReference type="Gene3D" id="1.10.287.950">
    <property type="entry name" value="Methyl-accepting chemotaxis protein"/>
    <property type="match status" value="1"/>
</dbReference>
<keyword evidence="4" id="KW-0807">Transducer</keyword>
<evidence type="ECO:0000256" key="5">
    <source>
        <dbReference type="SAM" id="MobiDB-lite"/>
    </source>
</evidence>
<dbReference type="Pfam" id="PF22673">
    <property type="entry name" value="MCP-like_PDC_1"/>
    <property type="match status" value="1"/>
</dbReference>
<dbReference type="PANTHER" id="PTHR43531:SF11">
    <property type="entry name" value="METHYL-ACCEPTING CHEMOTAXIS PROTEIN 3"/>
    <property type="match status" value="1"/>
</dbReference>
<evidence type="ECO:0000256" key="6">
    <source>
        <dbReference type="SAM" id="Phobius"/>
    </source>
</evidence>
<dbReference type="FunFam" id="1.10.287.950:FF:000001">
    <property type="entry name" value="Methyl-accepting chemotaxis sensory transducer"/>
    <property type="match status" value="1"/>
</dbReference>
<dbReference type="InterPro" id="IPR051310">
    <property type="entry name" value="MCP_chemotaxis"/>
</dbReference>